<dbReference type="Pfam" id="PF05962">
    <property type="entry name" value="HutD"/>
    <property type="match status" value="1"/>
</dbReference>
<dbReference type="Proteomes" id="UP001620461">
    <property type="component" value="Unassembled WGS sequence"/>
</dbReference>
<sequence>MSIIHLRDCPALPWKNGMGRTRELAVHPAGAGIDDFLWRVSVAEVDSAAPFSPFPGIDRHIALLEGAGFTMTLDGQHAHALTTPFAPFAFPGEARVAAHLHGGPTRDFNLMLRRGTVRGELVTWEEPGRQVVDDAVALLYCARGPIDTAEGRLHAGDAWLPDRLTGRVTLEPGALALVARVESDGRPGPAFP</sequence>
<reference evidence="1 2" key="1">
    <citation type="submission" date="2020-10" db="EMBL/GenBank/DDBJ databases">
        <title>Phylogeny of dyella-like bacteria.</title>
        <authorList>
            <person name="Fu J."/>
        </authorList>
    </citation>
    <scope>NUCLEOTIDE SEQUENCE [LARGE SCALE GENOMIC DNA]</scope>
    <source>
        <strain evidence="1 2">JP1</strain>
    </source>
</reference>
<organism evidence="1 2">
    <name type="scientific">Dyella jejuensis</name>
    <dbReference type="NCBI Taxonomy" id="1432009"/>
    <lineage>
        <taxon>Bacteria</taxon>
        <taxon>Pseudomonadati</taxon>
        <taxon>Pseudomonadota</taxon>
        <taxon>Gammaproteobacteria</taxon>
        <taxon>Lysobacterales</taxon>
        <taxon>Rhodanobacteraceae</taxon>
        <taxon>Dyella</taxon>
    </lineage>
</organism>
<gene>
    <name evidence="1" type="ORF">ISP15_06490</name>
</gene>
<accession>A0ABW8JHK9</accession>
<dbReference type="InterPro" id="IPR014710">
    <property type="entry name" value="RmlC-like_jellyroll"/>
</dbReference>
<evidence type="ECO:0000313" key="1">
    <source>
        <dbReference type="EMBL" id="MFK2899979.1"/>
    </source>
</evidence>
<dbReference type="SUPFAM" id="SSF51182">
    <property type="entry name" value="RmlC-like cupins"/>
    <property type="match status" value="1"/>
</dbReference>
<dbReference type="CDD" id="cd20293">
    <property type="entry name" value="cupin_HutD_N"/>
    <property type="match status" value="1"/>
</dbReference>
<dbReference type="RefSeq" id="WP_404546283.1">
    <property type="nucleotide sequence ID" value="NZ_JADIKJ010000005.1"/>
</dbReference>
<dbReference type="PANTHER" id="PTHR37943:SF1">
    <property type="entry name" value="PROTEIN VES"/>
    <property type="match status" value="1"/>
</dbReference>
<dbReference type="Gene3D" id="2.60.120.10">
    <property type="entry name" value="Jelly Rolls"/>
    <property type="match status" value="1"/>
</dbReference>
<proteinExistence type="predicted"/>
<evidence type="ECO:0000313" key="2">
    <source>
        <dbReference type="Proteomes" id="UP001620461"/>
    </source>
</evidence>
<dbReference type="EMBL" id="JADIKJ010000005">
    <property type="protein sequence ID" value="MFK2899979.1"/>
    <property type="molecule type" value="Genomic_DNA"/>
</dbReference>
<dbReference type="InterPro" id="IPR010282">
    <property type="entry name" value="Uncharacterised_HutD/Ves"/>
</dbReference>
<protein>
    <submittedName>
        <fullName evidence="1">HutD family protein</fullName>
    </submittedName>
</protein>
<name>A0ABW8JHK9_9GAMM</name>
<comment type="caution">
    <text evidence="1">The sequence shown here is derived from an EMBL/GenBank/DDBJ whole genome shotgun (WGS) entry which is preliminary data.</text>
</comment>
<keyword evidence="2" id="KW-1185">Reference proteome</keyword>
<dbReference type="InterPro" id="IPR011051">
    <property type="entry name" value="RmlC_Cupin_sf"/>
</dbReference>
<dbReference type="PANTHER" id="PTHR37943">
    <property type="entry name" value="PROTEIN VES"/>
    <property type="match status" value="1"/>
</dbReference>